<dbReference type="InterPro" id="IPR042095">
    <property type="entry name" value="SUMF_sf"/>
</dbReference>
<comment type="caution">
    <text evidence="2">The sequence shown here is derived from an EMBL/GenBank/DDBJ whole genome shotgun (WGS) entry which is preliminary data.</text>
</comment>
<protein>
    <submittedName>
        <fullName evidence="2">Formylglycine-generating enzyme required for sulfatase activity</fullName>
    </submittedName>
</protein>
<sequence length="1003" mass="111690">MTGSARVSFGIWSDRVVAAERLQSDLGESGVHAITVGGDTGTPIECLVVLTQKPQLAPGELATLTRLANRAKITIAIDGHRPGVDDTPPWPRDATLHWGGHYPDLSRVAEALVDLVRPPGLLSTALPAFLPTSTPLPGIPLAAGMHDLIEQLRRPEAPRLVSLTRSLYDELLHAPRARSRNEYDLFRLVRWAAQEKHRPFINTRLTRSEKPSIRPERPRSLDEVLDDLRTRRLVMLLGEPSTGKSQQLRYFDARSALRSIQQQDGGPRAPGSFYVALSAQPSQPDISMEWLARQWSMIADTTRWHDLPTFLADGGTVLLDGLNEGGIRSLPLREWMYRWRDVITQLFETGALKVVVSCRTRDQLIQMREPATEVSLRPLSTDDIVAIATQADPRIARRLKNALAEDARIADLYASPFRLRKFLESGADDIVGTEARLFGLVIVAAILRDLDQDNPHGDLISDSAAARLRAGSVTDDGNPWLELETIPMIKAFAALAKRLTFPTTPGGTARLTMAPSRAIEVLADALAEARYDPAKAPLALDAAKDFDILQEQRGEVRFIHPSLQHLFAASGCTDEEIVALAEQERQSSAHRPAAPHRWSPGRLPPYADHRYGELFKFAAQLRPDVPRLLLRVDPVLAARTYLAAGLDAENGIDEIRATLANSLVDEVQRPRRAAITAALGELGWRLPTPGFRGSEALAVVPAGEWHLGHRDRQGTPEVDTDSETRTVRLGSFRISRFPVSNLEYRTFVEAGGYDDKAWWTPEGWQWVTNSRAVEQSVVEWLRRQNILNRDLSQIVRLLRERRATPASAAALLRFARLSESEIVDYVRSQQDRPIRSPGAWDTPALSNPLQPVVGVSWFEANAFCAWLTDQYGKTVRLPSENEWEAACLHSLGLTDCAAVAGTIGTDFGNTMESGFQATTPIRTYATTTQEVRRLPVEMLGNVFEWNFDYYAPGHHNRRILKGGSWRHEAWRAHPAYRGRGVVDAQNNDVGFRYVMEGADHERR</sequence>
<evidence type="ECO:0000259" key="1">
    <source>
        <dbReference type="Pfam" id="PF03781"/>
    </source>
</evidence>
<dbReference type="EMBL" id="JAVDYC010000001">
    <property type="protein sequence ID" value="MDR7321099.1"/>
    <property type="molecule type" value="Genomic_DNA"/>
</dbReference>
<dbReference type="InterPro" id="IPR005532">
    <property type="entry name" value="SUMF_dom"/>
</dbReference>
<gene>
    <name evidence="2" type="ORF">J2S44_001349</name>
</gene>
<dbReference type="Gene3D" id="3.90.1580.10">
    <property type="entry name" value="paralog of FGE (formylglycine-generating enzyme)"/>
    <property type="match status" value="1"/>
</dbReference>
<dbReference type="InterPro" id="IPR016187">
    <property type="entry name" value="CTDL_fold"/>
</dbReference>
<keyword evidence="3" id="KW-1185">Reference proteome</keyword>
<proteinExistence type="predicted"/>
<dbReference type="InterPro" id="IPR027417">
    <property type="entry name" value="P-loop_NTPase"/>
</dbReference>
<dbReference type="Pfam" id="PF03781">
    <property type="entry name" value="FGE-sulfatase"/>
    <property type="match status" value="1"/>
</dbReference>
<organism evidence="2 3">
    <name type="scientific">Catenuloplanes niger</name>
    <dbReference type="NCBI Taxonomy" id="587534"/>
    <lineage>
        <taxon>Bacteria</taxon>
        <taxon>Bacillati</taxon>
        <taxon>Actinomycetota</taxon>
        <taxon>Actinomycetes</taxon>
        <taxon>Micromonosporales</taxon>
        <taxon>Micromonosporaceae</taxon>
        <taxon>Catenuloplanes</taxon>
    </lineage>
</organism>
<dbReference type="InterPro" id="IPR051043">
    <property type="entry name" value="Sulfatase_Mod_Factor_Kinase"/>
</dbReference>
<reference evidence="2 3" key="1">
    <citation type="submission" date="2023-07" db="EMBL/GenBank/DDBJ databases">
        <title>Sequencing the genomes of 1000 actinobacteria strains.</title>
        <authorList>
            <person name="Klenk H.-P."/>
        </authorList>
    </citation>
    <scope>NUCLEOTIDE SEQUENCE [LARGE SCALE GENOMIC DNA]</scope>
    <source>
        <strain evidence="2 3">DSM 44711</strain>
    </source>
</reference>
<dbReference type="GO" id="GO:0120147">
    <property type="term" value="F:formylglycine-generating oxidase activity"/>
    <property type="evidence" value="ECO:0007669"/>
    <property type="project" value="TreeGrafter"/>
</dbReference>
<dbReference type="RefSeq" id="WP_310409873.1">
    <property type="nucleotide sequence ID" value="NZ_JAVDYC010000001.1"/>
</dbReference>
<dbReference type="SUPFAM" id="SSF52540">
    <property type="entry name" value="P-loop containing nucleoside triphosphate hydrolases"/>
    <property type="match status" value="1"/>
</dbReference>
<dbReference type="PANTHER" id="PTHR23150">
    <property type="entry name" value="SULFATASE MODIFYING FACTOR 1, 2"/>
    <property type="match status" value="1"/>
</dbReference>
<dbReference type="SUPFAM" id="SSF56436">
    <property type="entry name" value="C-type lectin-like"/>
    <property type="match status" value="1"/>
</dbReference>
<dbReference type="AlphaFoldDB" id="A0AAE3ZLV6"/>
<dbReference type="Proteomes" id="UP001183629">
    <property type="component" value="Unassembled WGS sequence"/>
</dbReference>
<feature type="domain" description="Sulfatase-modifying factor enzyme-like" evidence="1">
    <location>
        <begin position="698"/>
        <end position="994"/>
    </location>
</feature>
<dbReference type="PANTHER" id="PTHR23150:SF19">
    <property type="entry name" value="FORMYLGLYCINE-GENERATING ENZYME"/>
    <property type="match status" value="1"/>
</dbReference>
<accession>A0AAE3ZLV6</accession>
<name>A0AAE3ZLV6_9ACTN</name>
<evidence type="ECO:0000313" key="3">
    <source>
        <dbReference type="Proteomes" id="UP001183629"/>
    </source>
</evidence>
<evidence type="ECO:0000313" key="2">
    <source>
        <dbReference type="EMBL" id="MDR7321099.1"/>
    </source>
</evidence>